<dbReference type="Pfam" id="PF08448">
    <property type="entry name" value="PAS_4"/>
    <property type="match status" value="1"/>
</dbReference>
<dbReference type="Pfam" id="PF08447">
    <property type="entry name" value="PAS_3"/>
    <property type="match status" value="1"/>
</dbReference>
<dbReference type="SMART" id="SM00387">
    <property type="entry name" value="HATPase_c"/>
    <property type="match status" value="1"/>
</dbReference>
<protein>
    <recommendedName>
        <fullName evidence="2">histidine kinase</fullName>
        <ecNumber evidence="2">2.7.13.3</ecNumber>
    </recommendedName>
</protein>
<keyword evidence="7" id="KW-0175">Coiled coil</keyword>
<evidence type="ECO:0000313" key="12">
    <source>
        <dbReference type="EMBL" id="GAA4447368.1"/>
    </source>
</evidence>
<feature type="domain" description="PAS" evidence="10">
    <location>
        <begin position="455"/>
        <end position="522"/>
    </location>
</feature>
<dbReference type="InterPro" id="IPR001789">
    <property type="entry name" value="Sig_transdc_resp-reg_receiver"/>
</dbReference>
<dbReference type="InterPro" id="IPR036097">
    <property type="entry name" value="HisK_dim/P_sf"/>
</dbReference>
<evidence type="ECO:0000259" key="10">
    <source>
        <dbReference type="PROSITE" id="PS50112"/>
    </source>
</evidence>
<dbReference type="InterPro" id="IPR000014">
    <property type="entry name" value="PAS"/>
</dbReference>
<dbReference type="InterPro" id="IPR000700">
    <property type="entry name" value="PAS-assoc_C"/>
</dbReference>
<feature type="domain" description="Histidine kinase" evidence="8">
    <location>
        <begin position="1299"/>
        <end position="1520"/>
    </location>
</feature>
<accession>A0ABP8MAH2</accession>
<dbReference type="SUPFAM" id="SSF47384">
    <property type="entry name" value="Homodimeric domain of signal transducing histidine kinase"/>
    <property type="match status" value="1"/>
</dbReference>
<feature type="domain" description="Response regulatory" evidence="9">
    <location>
        <begin position="1683"/>
        <end position="1803"/>
    </location>
</feature>
<keyword evidence="13" id="KW-1185">Reference proteome</keyword>
<feature type="domain" description="PAS" evidence="10">
    <location>
        <begin position="708"/>
        <end position="757"/>
    </location>
</feature>
<dbReference type="SMART" id="SM00065">
    <property type="entry name" value="GAF"/>
    <property type="match status" value="2"/>
</dbReference>
<comment type="caution">
    <text evidence="12">The sequence shown here is derived from an EMBL/GenBank/DDBJ whole genome shotgun (WGS) entry which is preliminary data.</text>
</comment>
<dbReference type="CDD" id="cd17546">
    <property type="entry name" value="REC_hyHK_CKI1_RcsC-like"/>
    <property type="match status" value="1"/>
</dbReference>
<dbReference type="InterPro" id="IPR004358">
    <property type="entry name" value="Sig_transdc_His_kin-like_C"/>
</dbReference>
<dbReference type="InterPro" id="IPR013655">
    <property type="entry name" value="PAS_fold_3"/>
</dbReference>
<evidence type="ECO:0000256" key="7">
    <source>
        <dbReference type="SAM" id="Coils"/>
    </source>
</evidence>
<comment type="catalytic activity">
    <reaction evidence="1">
        <text>ATP + protein L-histidine = ADP + protein N-phospho-L-histidine.</text>
        <dbReference type="EC" id="2.7.13.3"/>
    </reaction>
</comment>
<dbReference type="InterPro" id="IPR003018">
    <property type="entry name" value="GAF"/>
</dbReference>
<evidence type="ECO:0000259" key="8">
    <source>
        <dbReference type="PROSITE" id="PS50109"/>
    </source>
</evidence>
<feature type="domain" description="PAS" evidence="10">
    <location>
        <begin position="8"/>
        <end position="79"/>
    </location>
</feature>
<dbReference type="PROSITE" id="PS50109">
    <property type="entry name" value="HIS_KIN"/>
    <property type="match status" value="1"/>
</dbReference>
<dbReference type="SUPFAM" id="SSF55781">
    <property type="entry name" value="GAF domain-like"/>
    <property type="match status" value="2"/>
</dbReference>
<dbReference type="InterPro" id="IPR001610">
    <property type="entry name" value="PAC"/>
</dbReference>
<dbReference type="InterPro" id="IPR003594">
    <property type="entry name" value="HATPase_dom"/>
</dbReference>
<dbReference type="PROSITE" id="PS50113">
    <property type="entry name" value="PAC"/>
    <property type="match status" value="2"/>
</dbReference>
<dbReference type="Pfam" id="PF01590">
    <property type="entry name" value="GAF"/>
    <property type="match status" value="1"/>
</dbReference>
<dbReference type="InterPro" id="IPR035965">
    <property type="entry name" value="PAS-like_dom_sf"/>
</dbReference>
<dbReference type="Pfam" id="PF13426">
    <property type="entry name" value="PAS_9"/>
    <property type="match status" value="1"/>
</dbReference>
<dbReference type="Proteomes" id="UP001500840">
    <property type="component" value="Unassembled WGS sequence"/>
</dbReference>
<evidence type="ECO:0000259" key="9">
    <source>
        <dbReference type="PROSITE" id="PS50110"/>
    </source>
</evidence>
<dbReference type="SMART" id="SM00091">
    <property type="entry name" value="PAS"/>
    <property type="match status" value="6"/>
</dbReference>
<dbReference type="CDD" id="cd00130">
    <property type="entry name" value="PAS"/>
    <property type="match status" value="6"/>
</dbReference>
<dbReference type="Pfam" id="PF00989">
    <property type="entry name" value="PAS"/>
    <property type="match status" value="3"/>
</dbReference>
<proteinExistence type="predicted"/>
<dbReference type="Pfam" id="PF00512">
    <property type="entry name" value="HisKA"/>
    <property type="match status" value="1"/>
</dbReference>
<feature type="domain" description="PAC" evidence="11">
    <location>
        <begin position="781"/>
        <end position="832"/>
    </location>
</feature>
<reference evidence="13" key="1">
    <citation type="journal article" date="2019" name="Int. J. Syst. Evol. Microbiol.">
        <title>The Global Catalogue of Microorganisms (GCM) 10K type strain sequencing project: providing services to taxonomists for standard genome sequencing and annotation.</title>
        <authorList>
            <consortium name="The Broad Institute Genomics Platform"/>
            <consortium name="The Broad Institute Genome Sequencing Center for Infectious Disease"/>
            <person name="Wu L."/>
            <person name="Ma J."/>
        </authorList>
    </citation>
    <scope>NUCLEOTIDE SEQUENCE [LARGE SCALE GENOMIC DNA]</scope>
    <source>
        <strain evidence="13">JCM 17759</strain>
    </source>
</reference>
<dbReference type="NCBIfam" id="TIGR00229">
    <property type="entry name" value="sensory_box"/>
    <property type="match status" value="6"/>
</dbReference>
<dbReference type="PANTHER" id="PTHR45339:SF5">
    <property type="entry name" value="HISTIDINE KINASE"/>
    <property type="match status" value="1"/>
</dbReference>
<keyword evidence="3 6" id="KW-0597">Phosphoprotein</keyword>
<dbReference type="Gene3D" id="3.30.450.20">
    <property type="entry name" value="PAS domain"/>
    <property type="match status" value="7"/>
</dbReference>
<dbReference type="Pfam" id="PF02518">
    <property type="entry name" value="HATPase_c"/>
    <property type="match status" value="1"/>
</dbReference>
<dbReference type="CDD" id="cd00082">
    <property type="entry name" value="HisKA"/>
    <property type="match status" value="1"/>
</dbReference>
<dbReference type="Gene3D" id="3.40.50.2300">
    <property type="match status" value="1"/>
</dbReference>
<dbReference type="SUPFAM" id="SSF55785">
    <property type="entry name" value="PYP-like sensor domain (PAS domain)"/>
    <property type="match status" value="7"/>
</dbReference>
<sequence length="1817" mass="202227">MPSKKKPFTPDLTAILDAAGAMMIACDLDGTVRMFNAAAERQLGWNAGEVVGRHTPELWHDHDEIVRRAAELSQELGQEISADFQVFSRKVMSHNEEPREWTFIRKDGTRFPVQLVVSTIRDTSDAVTGFLGTAQDISHRVQAESERDQLFKLSVDLLCVASIDGYFKRVNPAFSRILGWSEKELLSRRFLDFVHPEDRKTTEQVVNRQIDGESVVAFDNRYQCKDGSWRILSWTSSPQHDGLMFASARDVTQLRRAEEKLQQLNDDLERRITERTKELAKEQRWLRSGHLVLESIASESTFSDTAELIARFVTEEVAVTYFGILLYDATSDSFEFGSQRNLPDDFDQTLNVPRRGKQVDWIRQAVQLGRRVVINDLDTAESAVERRLHASGREWKSGWAEPIVGSDGKVQGVFVALREQVGSPDENELKCVECACGLARIAISRDQARTELKASERRYRTLLEHVPAPLFVYDRESLEYLAASDRSVCEYGYSREELMQMTILDIRPEEDVPELRKMLDESGAAFEHRGLWRHRKKDGSLIDVEIMTHGLDLEGRSACIVLATDVTEKLRIQNSLRRSESLNQALLQSSLDSIVAMNAAGEIVEFNRAAEQTFGYSRAQALGRSVEELMIPNDLRAEHKRGLAHYLATGEERIVGRRVRTTAQRSNGETFPIELTVVPAEIDGEQLFAAYLRDLTLTLRSEQELHRTTELLQAIADGTTDAIFVKDLQGRYLLFNKAATELTGRISDEVLGKNDVFLFGEEHGWVAMENDRMVMQSNQPHTIEEKLTAGGVTRSYLAMKAPLRDPNGSVIGVIGVSRDITERKLIESSLQESEERYRSIVEQSPDMIFINRDNRVSFINQAGVDLLGASSDEEIIGRSPTEFFHPDDQQYVRQQVAQLLSEPGSVPVIGARILALDGRVIDVDVQGASYYSRAKLEIQVVCRDVSERKRSERELQRHIRHTEFSAAKGIALSQATTLPEMLKACTEAMVKCLNASSAQIWTLNESEGLLELQASAGTNTRLGVASARVPLGRHKVGRIAVEKAPYLTTLVPDYPGASDQFDSVPDSIASQGLDAFAGYPLMVEDRCVGVIAMESDENLEQETLDCLARAADSIAQGIARKQSEAMLADLNLTLEHRVRDRSLELKQSERFNQVTLDSLSAHIAVVNCDGNIVTTNAAWRKFAEENQASPQSVSKDVNYLDVCGVAAKRGDSDASSVAKALREILAGKRSSWDQEYACHTPDRRLWFICRMKLVYINEQPHAVIAHENVTKIKEAQVEMHEAKEKAVQASLAKSEFLAAMSHELRTPLNGILGMNTLLLKTDLNDRQRRFVEACASSGKLLAELINDVLDLSKIEAGKLELDSRECELERVVYGVIELFSSSAQENELSLSCQLSQAACVTARIDDNRLRQILVNLIGNAIKFTSSGSVSIAGDRIKHSSGQSRLRIEITDTGIGIPPERMNRLFKPFSQVDSSTTRNFGGTGLGLSICRQLVALMGGEIGVESQVGIGSTFWFEIPLEVISQPEIQSARRQSLAGTQILVVDGIGSLAQIIECVTNWGCHYVHVNTFQESLQILQSLTVERTASVVVFSSFQAIKDEPDASQTLIDLCSGRLVALLTPDEEMSAQRMLSRSVDATLQEPVRPSDLFDVITSLLFPSDADEGTEREPSHLVSSALMPAKLTGHLLVAEDNRINQLYVVELLKMLGCTCDIVANGEEVLSILEHGPYDLVLMDCQMPEMDGFTATQEIRRREANANLPKHIPIVAVTANALTGDRERCLEAGMDDYVQKPIDGDQLRMTLSKFLSPAISSSPLLDEVP</sequence>
<evidence type="ECO:0000313" key="13">
    <source>
        <dbReference type="Proteomes" id="UP001500840"/>
    </source>
</evidence>
<dbReference type="Gene3D" id="3.30.450.40">
    <property type="match status" value="2"/>
</dbReference>
<evidence type="ECO:0000256" key="5">
    <source>
        <dbReference type="ARBA" id="ARBA00022777"/>
    </source>
</evidence>
<dbReference type="EMBL" id="BAABGA010000012">
    <property type="protein sequence ID" value="GAA4447368.1"/>
    <property type="molecule type" value="Genomic_DNA"/>
</dbReference>
<evidence type="ECO:0000256" key="2">
    <source>
        <dbReference type="ARBA" id="ARBA00012438"/>
    </source>
</evidence>
<dbReference type="RefSeq" id="WP_345319871.1">
    <property type="nucleotide sequence ID" value="NZ_BAABGA010000012.1"/>
</dbReference>
<evidence type="ECO:0000256" key="4">
    <source>
        <dbReference type="ARBA" id="ARBA00022679"/>
    </source>
</evidence>
<dbReference type="Pfam" id="PF13185">
    <property type="entry name" value="GAF_2"/>
    <property type="match status" value="1"/>
</dbReference>
<dbReference type="PROSITE" id="PS50110">
    <property type="entry name" value="RESPONSE_REGULATORY"/>
    <property type="match status" value="1"/>
</dbReference>
<dbReference type="SUPFAM" id="SSF55874">
    <property type="entry name" value="ATPase domain of HSP90 chaperone/DNA topoisomerase II/histidine kinase"/>
    <property type="match status" value="1"/>
</dbReference>
<dbReference type="SMART" id="SM00086">
    <property type="entry name" value="PAC"/>
    <property type="match status" value="6"/>
</dbReference>
<dbReference type="PANTHER" id="PTHR45339">
    <property type="entry name" value="HYBRID SIGNAL TRANSDUCTION HISTIDINE KINASE J"/>
    <property type="match status" value="1"/>
</dbReference>
<dbReference type="PROSITE" id="PS50112">
    <property type="entry name" value="PAS"/>
    <property type="match status" value="6"/>
</dbReference>
<evidence type="ECO:0000259" key="11">
    <source>
        <dbReference type="PROSITE" id="PS50113"/>
    </source>
</evidence>
<feature type="domain" description="PAS" evidence="10">
    <location>
        <begin position="143"/>
        <end position="213"/>
    </location>
</feature>
<keyword evidence="5" id="KW-0418">Kinase</keyword>
<dbReference type="InterPro" id="IPR036890">
    <property type="entry name" value="HATPase_C_sf"/>
</dbReference>
<dbReference type="InterPro" id="IPR011006">
    <property type="entry name" value="CheY-like_superfamily"/>
</dbReference>
<feature type="domain" description="PAS" evidence="10">
    <location>
        <begin position="833"/>
        <end position="903"/>
    </location>
</feature>
<dbReference type="PRINTS" id="PR00344">
    <property type="entry name" value="BCTRLSENSOR"/>
</dbReference>
<feature type="domain" description="PAS" evidence="10">
    <location>
        <begin position="579"/>
        <end position="650"/>
    </location>
</feature>
<feature type="domain" description="PAC" evidence="11">
    <location>
        <begin position="97"/>
        <end position="149"/>
    </location>
</feature>
<dbReference type="InterPro" id="IPR003661">
    <property type="entry name" value="HisK_dim/P_dom"/>
</dbReference>
<dbReference type="InterPro" id="IPR005467">
    <property type="entry name" value="His_kinase_dom"/>
</dbReference>
<name>A0ABP8MAH2_9BACT</name>
<dbReference type="Gene3D" id="1.10.287.130">
    <property type="match status" value="1"/>
</dbReference>
<evidence type="ECO:0000256" key="1">
    <source>
        <dbReference type="ARBA" id="ARBA00000085"/>
    </source>
</evidence>
<dbReference type="InterPro" id="IPR029016">
    <property type="entry name" value="GAF-like_dom_sf"/>
</dbReference>
<gene>
    <name evidence="12" type="ORF">GCM10023156_09250</name>
</gene>
<keyword evidence="4" id="KW-0808">Transferase</keyword>
<dbReference type="EC" id="2.7.13.3" evidence="2"/>
<dbReference type="Gene3D" id="3.30.565.10">
    <property type="entry name" value="Histidine kinase-like ATPase, C-terminal domain"/>
    <property type="match status" value="1"/>
</dbReference>
<dbReference type="SUPFAM" id="SSF52172">
    <property type="entry name" value="CheY-like"/>
    <property type="match status" value="1"/>
</dbReference>
<dbReference type="InterPro" id="IPR013767">
    <property type="entry name" value="PAS_fold"/>
</dbReference>
<evidence type="ECO:0000256" key="6">
    <source>
        <dbReference type="PROSITE-ProRule" id="PRU00169"/>
    </source>
</evidence>
<feature type="modified residue" description="4-aspartylphosphate" evidence="6">
    <location>
        <position position="1732"/>
    </location>
</feature>
<dbReference type="SMART" id="SM00448">
    <property type="entry name" value="REC"/>
    <property type="match status" value="1"/>
</dbReference>
<organism evidence="12 13">
    <name type="scientific">Novipirellula rosea</name>
    <dbReference type="NCBI Taxonomy" id="1031540"/>
    <lineage>
        <taxon>Bacteria</taxon>
        <taxon>Pseudomonadati</taxon>
        <taxon>Planctomycetota</taxon>
        <taxon>Planctomycetia</taxon>
        <taxon>Pirellulales</taxon>
        <taxon>Pirellulaceae</taxon>
        <taxon>Novipirellula</taxon>
    </lineage>
</organism>
<dbReference type="SMART" id="SM00388">
    <property type="entry name" value="HisKA"/>
    <property type="match status" value="1"/>
</dbReference>
<feature type="coiled-coil region" evidence="7">
    <location>
        <begin position="247"/>
        <end position="278"/>
    </location>
</feature>
<dbReference type="CDD" id="cd16922">
    <property type="entry name" value="HATPase_EvgS-ArcB-TorS-like"/>
    <property type="match status" value="1"/>
</dbReference>
<evidence type="ECO:0000256" key="3">
    <source>
        <dbReference type="ARBA" id="ARBA00022553"/>
    </source>
</evidence>
<dbReference type="Pfam" id="PF00072">
    <property type="entry name" value="Response_reg"/>
    <property type="match status" value="1"/>
</dbReference>
<dbReference type="InterPro" id="IPR013656">
    <property type="entry name" value="PAS_4"/>
</dbReference>